<dbReference type="EMBL" id="CM041546">
    <property type="protein sequence ID" value="KAI3360536.1"/>
    <property type="molecule type" value="Genomic_DNA"/>
</dbReference>
<reference evidence="1" key="1">
    <citation type="submission" date="2022-04" db="EMBL/GenBank/DDBJ databases">
        <title>Jade perch genome.</title>
        <authorList>
            <person name="Chao B."/>
        </authorList>
    </citation>
    <scope>NUCLEOTIDE SEQUENCE</scope>
    <source>
        <strain evidence="1">CB-2022</strain>
    </source>
</reference>
<evidence type="ECO:0000313" key="1">
    <source>
        <dbReference type="EMBL" id="KAI3360536.1"/>
    </source>
</evidence>
<keyword evidence="2" id="KW-1185">Reference proteome</keyword>
<proteinExistence type="predicted"/>
<organism evidence="1 2">
    <name type="scientific">Scortum barcoo</name>
    <name type="common">barcoo grunter</name>
    <dbReference type="NCBI Taxonomy" id="214431"/>
    <lineage>
        <taxon>Eukaryota</taxon>
        <taxon>Metazoa</taxon>
        <taxon>Chordata</taxon>
        <taxon>Craniata</taxon>
        <taxon>Vertebrata</taxon>
        <taxon>Euteleostomi</taxon>
        <taxon>Actinopterygii</taxon>
        <taxon>Neopterygii</taxon>
        <taxon>Teleostei</taxon>
        <taxon>Neoteleostei</taxon>
        <taxon>Acanthomorphata</taxon>
        <taxon>Eupercaria</taxon>
        <taxon>Centrarchiformes</taxon>
        <taxon>Terapontoidei</taxon>
        <taxon>Terapontidae</taxon>
        <taxon>Scortum</taxon>
    </lineage>
</organism>
<name>A0ACB8VY50_9TELE</name>
<accession>A0ACB8VY50</accession>
<protein>
    <submittedName>
        <fullName evidence="1">Uncharacterized protein</fullName>
    </submittedName>
</protein>
<evidence type="ECO:0000313" key="2">
    <source>
        <dbReference type="Proteomes" id="UP000831701"/>
    </source>
</evidence>
<comment type="caution">
    <text evidence="1">The sequence shown here is derived from an EMBL/GenBank/DDBJ whole genome shotgun (WGS) entry which is preliminary data.</text>
</comment>
<dbReference type="Proteomes" id="UP000831701">
    <property type="component" value="Chromosome 16"/>
</dbReference>
<sequence>MRRGAGEQRRGVGELGRGNGRRSERRSGTVQAASSIVYKSRQAVCRCGERAAARRRSTPTASTPNQPRTAPPPADSMPCRKENYIFLEQSVTVGSKEVDALVTKIGEALQLHNNGGGQKTVSVSVSCLHGLTGGGTGGGKATTGGGAGGGGGAAAAAPAQRRAGCCMRLRSTGHRGHRGGSRASPYSIPGSNGEQDWDQIRPWNKKRISVEEDDPHRLLQELILSGNLIKEAVRRLQFSAADCGDFPDNVASPTTSDTVALTSHLMKALERIVLRHLRPLVSPNMDPLQFAYQPGIGVDDAVIYLLQRSLSHLEDAGNTVRITFFDFSSAFNTIHPSLTAQGEAGESGGAS</sequence>
<gene>
    <name evidence="1" type="ORF">L3Q82_002280</name>
</gene>